<organism evidence="1">
    <name type="scientific">marine sediment metagenome</name>
    <dbReference type="NCBI Taxonomy" id="412755"/>
    <lineage>
        <taxon>unclassified sequences</taxon>
        <taxon>metagenomes</taxon>
        <taxon>ecological metagenomes</taxon>
    </lineage>
</organism>
<reference evidence="1" key="1">
    <citation type="journal article" date="2015" name="Nature">
        <title>Complex archaea that bridge the gap between prokaryotes and eukaryotes.</title>
        <authorList>
            <person name="Spang A."/>
            <person name="Saw J.H."/>
            <person name="Jorgensen S.L."/>
            <person name="Zaremba-Niedzwiedzka K."/>
            <person name="Martijn J."/>
            <person name="Lind A.E."/>
            <person name="van Eijk R."/>
            <person name="Schleper C."/>
            <person name="Guy L."/>
            <person name="Ettema T.J."/>
        </authorList>
    </citation>
    <scope>NUCLEOTIDE SEQUENCE</scope>
</reference>
<comment type="caution">
    <text evidence="1">The sequence shown here is derived from an EMBL/GenBank/DDBJ whole genome shotgun (WGS) entry which is preliminary data.</text>
</comment>
<protein>
    <submittedName>
        <fullName evidence="1">Uncharacterized protein</fullName>
    </submittedName>
</protein>
<accession>A0A0F9NUT8</accession>
<gene>
    <name evidence="1" type="ORF">LCGC14_1216520</name>
</gene>
<name>A0A0F9NUT8_9ZZZZ</name>
<sequence>MTRWTTDSSGFYSAVPRKDLSPANRLDHPFTLEGTKDGFFDHVASGTTGYFVTPPVNQEYVVTRLLIYGEDGNFSNAAQYGGGTLPTGIALTLDDANGDIIYNFTPIRIDRAYLWGLYAGVDAVSSGDAQADPLLVRWTFNKAGNDVIVNGFRGEKLQLHIPDNMGSGGAGLDAHYALVHGWIRDL</sequence>
<dbReference type="EMBL" id="LAZR01006367">
    <property type="protein sequence ID" value="KKM92630.1"/>
    <property type="molecule type" value="Genomic_DNA"/>
</dbReference>
<evidence type="ECO:0000313" key="1">
    <source>
        <dbReference type="EMBL" id="KKM92630.1"/>
    </source>
</evidence>
<dbReference type="AlphaFoldDB" id="A0A0F9NUT8"/>
<proteinExistence type="predicted"/>